<dbReference type="Pfam" id="PF01476">
    <property type="entry name" value="LysM"/>
    <property type="match status" value="2"/>
</dbReference>
<dbReference type="PANTHER" id="PTHR33734:SF22">
    <property type="entry name" value="MEMBRANE-BOUND LYTIC MUREIN TRANSGLYCOSYLASE D"/>
    <property type="match status" value="1"/>
</dbReference>
<dbReference type="AlphaFoldDB" id="A0A7V3ZXI9"/>
<proteinExistence type="predicted"/>
<dbReference type="InterPro" id="IPR008258">
    <property type="entry name" value="Transglycosylase_SLT_dom_1"/>
</dbReference>
<gene>
    <name evidence="2" type="ORF">ENU66_04155</name>
</gene>
<dbReference type="SUPFAM" id="SSF54106">
    <property type="entry name" value="LysM domain"/>
    <property type="match status" value="2"/>
</dbReference>
<dbReference type="SUPFAM" id="SSF53955">
    <property type="entry name" value="Lysozyme-like"/>
    <property type="match status" value="1"/>
</dbReference>
<dbReference type="InterPro" id="IPR023346">
    <property type="entry name" value="Lysozyme-like_dom_sf"/>
</dbReference>
<evidence type="ECO:0000259" key="1">
    <source>
        <dbReference type="PROSITE" id="PS51782"/>
    </source>
</evidence>
<sequence>MKKAFIFFLLVLILQACTTRKNLRKIVPPVEFTFEDFEFGDGFIEGDTLDITSIPQKYLKEDLKKVERALKGRLAHFGLILSAEEEIEIAKWYHFYNTRGKERVLRALTRGAPYFKKISEIVKSYGLPEDLAFLPVIESGFNLYAVSRRKAVGPWQFMSFTAKKYGLLVDWWIDQRLDPIYSTHAACKYLKDLFDLFGRWDLAIAAYNAGEGKVYSKLVKTNGEKFWDIRKQLKRETRNYVPSFLALIMFINDNKELVSSILNTPEFTYDSVLVPSQANIKQLASWAGISEREFRLFNPYFHRFATPPYLKNYYVRIPLGTKEQFISRMNSTPKDEWFKAQAHIVRKGETLYQIARKYGVTVTAIQQANNNINPKRLRPGMVLVIPYGPTVSRKSYTYTRKTKNYTSESDSILNSTKNQRGIIKHKVKYGETLYSISKKYKVSVNQLKEWNNLNSNYIRSGQTLIIYTN</sequence>
<evidence type="ECO:0000313" key="2">
    <source>
        <dbReference type="EMBL" id="HGL17505.1"/>
    </source>
</evidence>
<organism evidence="2">
    <name type="scientific">candidate division WOR-3 bacterium</name>
    <dbReference type="NCBI Taxonomy" id="2052148"/>
    <lineage>
        <taxon>Bacteria</taxon>
        <taxon>Bacteria division WOR-3</taxon>
    </lineage>
</organism>
<accession>A0A7V3ZXI9</accession>
<dbReference type="Gene3D" id="1.10.530.10">
    <property type="match status" value="1"/>
</dbReference>
<dbReference type="SMART" id="SM00257">
    <property type="entry name" value="LysM"/>
    <property type="match status" value="2"/>
</dbReference>
<dbReference type="GO" id="GO:0008932">
    <property type="term" value="F:lytic endotransglycosylase activity"/>
    <property type="evidence" value="ECO:0007669"/>
    <property type="project" value="TreeGrafter"/>
</dbReference>
<feature type="domain" description="LysM" evidence="1">
    <location>
        <begin position="341"/>
        <end position="385"/>
    </location>
</feature>
<dbReference type="InterPro" id="IPR018392">
    <property type="entry name" value="LysM"/>
</dbReference>
<feature type="domain" description="LysM" evidence="1">
    <location>
        <begin position="423"/>
        <end position="466"/>
    </location>
</feature>
<dbReference type="CDD" id="cd00118">
    <property type="entry name" value="LysM"/>
    <property type="match status" value="2"/>
</dbReference>
<dbReference type="PANTHER" id="PTHR33734">
    <property type="entry name" value="LYSM DOMAIN-CONTAINING GPI-ANCHORED PROTEIN 2"/>
    <property type="match status" value="1"/>
</dbReference>
<dbReference type="PROSITE" id="PS51257">
    <property type="entry name" value="PROKAR_LIPOPROTEIN"/>
    <property type="match status" value="1"/>
</dbReference>
<dbReference type="Gene3D" id="3.10.350.10">
    <property type="entry name" value="LysM domain"/>
    <property type="match status" value="2"/>
</dbReference>
<dbReference type="PROSITE" id="PS51782">
    <property type="entry name" value="LYSM"/>
    <property type="match status" value="2"/>
</dbReference>
<comment type="caution">
    <text evidence="2">The sequence shown here is derived from an EMBL/GenBank/DDBJ whole genome shotgun (WGS) entry which is preliminary data.</text>
</comment>
<dbReference type="EMBL" id="DTDJ01000028">
    <property type="protein sequence ID" value="HGL17505.1"/>
    <property type="molecule type" value="Genomic_DNA"/>
</dbReference>
<reference evidence="2" key="1">
    <citation type="journal article" date="2020" name="mSystems">
        <title>Genome- and Community-Level Interaction Insights into Carbon Utilization and Element Cycling Functions of Hydrothermarchaeota in Hydrothermal Sediment.</title>
        <authorList>
            <person name="Zhou Z."/>
            <person name="Liu Y."/>
            <person name="Xu W."/>
            <person name="Pan J."/>
            <person name="Luo Z.H."/>
            <person name="Li M."/>
        </authorList>
    </citation>
    <scope>NUCLEOTIDE SEQUENCE [LARGE SCALE GENOMIC DNA]</scope>
    <source>
        <strain evidence="2">SpSt-69</strain>
    </source>
</reference>
<dbReference type="CDD" id="cd16894">
    <property type="entry name" value="MltD-like"/>
    <property type="match status" value="1"/>
</dbReference>
<dbReference type="Pfam" id="PF01464">
    <property type="entry name" value="SLT"/>
    <property type="match status" value="1"/>
</dbReference>
<dbReference type="InterPro" id="IPR036779">
    <property type="entry name" value="LysM_dom_sf"/>
</dbReference>
<protein>
    <submittedName>
        <fullName evidence="2">LysM peptidoglycan-binding domain-containing protein</fullName>
    </submittedName>
</protein>
<name>A0A7V3ZXI9_UNCW3</name>